<organism evidence="4 5">
    <name type="scientific">Nocardia nova</name>
    <dbReference type="NCBI Taxonomy" id="37330"/>
    <lineage>
        <taxon>Bacteria</taxon>
        <taxon>Bacillati</taxon>
        <taxon>Actinomycetota</taxon>
        <taxon>Actinomycetes</taxon>
        <taxon>Mycobacteriales</taxon>
        <taxon>Nocardiaceae</taxon>
        <taxon>Nocardia</taxon>
    </lineage>
</organism>
<name>A0A2S6AMH6_9NOCA</name>
<dbReference type="GO" id="GO:0016791">
    <property type="term" value="F:phosphatase activity"/>
    <property type="evidence" value="ECO:0007669"/>
    <property type="project" value="TreeGrafter"/>
</dbReference>
<evidence type="ECO:0000256" key="1">
    <source>
        <dbReference type="ARBA" id="ARBA00023152"/>
    </source>
</evidence>
<dbReference type="InterPro" id="IPR029033">
    <property type="entry name" value="His_PPase_superfam"/>
</dbReference>
<feature type="binding site" evidence="3">
    <location>
        <position position="65"/>
    </location>
    <ligand>
        <name>substrate</name>
    </ligand>
</feature>
<evidence type="ECO:0000313" key="4">
    <source>
        <dbReference type="EMBL" id="PPJ36406.1"/>
    </source>
</evidence>
<dbReference type="SMART" id="SM00855">
    <property type="entry name" value="PGAM"/>
    <property type="match status" value="1"/>
</dbReference>
<dbReference type="PROSITE" id="PS00175">
    <property type="entry name" value="PG_MUTASE"/>
    <property type="match status" value="1"/>
</dbReference>
<dbReference type="AlphaFoldDB" id="A0A2S6AMH6"/>
<sequence length="217" mass="23854">MPLTELLLARHGEAVCNVEGIVGGERGCTGLTDRGRRQAAQLAERLRSEHSRQRFDAIYTTPRRRCAETAQIVTTVLGTTAVVDSDLRGADHGAADARAWRDVKDAFGGPPQHDPDRPYAEGAESWTAYLDRSTQALARIIAHHPGQRVLVLAHGETIEAANTLLLGLPAGTCTRARFVTDHASLTRWQLHTNRLGHRVWMLCAHNDTTHLAEDHNP</sequence>
<dbReference type="SUPFAM" id="SSF53254">
    <property type="entry name" value="Phosphoglycerate mutase-like"/>
    <property type="match status" value="1"/>
</dbReference>
<dbReference type="EMBL" id="PSZC01000014">
    <property type="protein sequence ID" value="PPJ36406.1"/>
    <property type="molecule type" value="Genomic_DNA"/>
</dbReference>
<dbReference type="PANTHER" id="PTHR48100">
    <property type="entry name" value="BROAD-SPECIFICITY PHOSPHATASE YOR283W-RELATED"/>
    <property type="match status" value="1"/>
</dbReference>
<accession>A0A2S6AMH6</accession>
<dbReference type="Pfam" id="PF00300">
    <property type="entry name" value="His_Phos_1"/>
    <property type="match status" value="1"/>
</dbReference>
<protein>
    <submittedName>
        <fullName evidence="4">Histidine phosphatase family protein</fullName>
    </submittedName>
</protein>
<reference evidence="4 5" key="1">
    <citation type="submission" date="2018-02" db="EMBL/GenBank/DDBJ databases">
        <title>8 Nocardia nova and 1 Nocardia cyriacigeorgica strain used for evolution to TMP-SMX.</title>
        <authorList>
            <person name="Mehta H."/>
            <person name="Weng J."/>
            <person name="Shamoo Y."/>
        </authorList>
    </citation>
    <scope>NUCLEOTIDE SEQUENCE [LARGE SCALE GENOMIC DNA]</scope>
    <source>
        <strain evidence="4 5">MDA3139</strain>
    </source>
</reference>
<dbReference type="InterPro" id="IPR013078">
    <property type="entry name" value="His_Pase_superF_clade-1"/>
</dbReference>
<dbReference type="Gene3D" id="3.40.50.1240">
    <property type="entry name" value="Phosphoglycerate mutase-like"/>
    <property type="match status" value="1"/>
</dbReference>
<dbReference type="PANTHER" id="PTHR48100:SF1">
    <property type="entry name" value="HISTIDINE PHOSPHATASE FAMILY PROTEIN-RELATED"/>
    <property type="match status" value="1"/>
</dbReference>
<keyword evidence="2" id="KW-0413">Isomerase</keyword>
<gene>
    <name evidence="4" type="ORF">C5E45_20365</name>
</gene>
<dbReference type="Proteomes" id="UP000239874">
    <property type="component" value="Unassembled WGS sequence"/>
</dbReference>
<dbReference type="CDD" id="cd07067">
    <property type="entry name" value="HP_PGM_like"/>
    <property type="match status" value="1"/>
</dbReference>
<keyword evidence="1" id="KW-0324">Glycolysis</keyword>
<proteinExistence type="predicted"/>
<evidence type="ECO:0000313" key="5">
    <source>
        <dbReference type="Proteomes" id="UP000239874"/>
    </source>
</evidence>
<evidence type="ECO:0000256" key="2">
    <source>
        <dbReference type="ARBA" id="ARBA00023235"/>
    </source>
</evidence>
<dbReference type="GO" id="GO:0005737">
    <property type="term" value="C:cytoplasm"/>
    <property type="evidence" value="ECO:0007669"/>
    <property type="project" value="TreeGrafter"/>
</dbReference>
<dbReference type="InterPro" id="IPR050275">
    <property type="entry name" value="PGM_Phosphatase"/>
</dbReference>
<comment type="caution">
    <text evidence="4">The sequence shown here is derived from an EMBL/GenBank/DDBJ whole genome shotgun (WGS) entry which is preliminary data.</text>
</comment>
<dbReference type="RefSeq" id="WP_104380201.1">
    <property type="nucleotide sequence ID" value="NZ_PSZC01000014.1"/>
</dbReference>
<evidence type="ECO:0000256" key="3">
    <source>
        <dbReference type="PIRSR" id="PIRSR613078-2"/>
    </source>
</evidence>
<dbReference type="InterPro" id="IPR001345">
    <property type="entry name" value="PG/BPGM_mutase_AS"/>
</dbReference>
<feature type="binding site" evidence="3">
    <location>
        <begin position="10"/>
        <end position="17"/>
    </location>
    <ligand>
        <name>substrate</name>
    </ligand>
</feature>